<dbReference type="GO" id="GO:0051864">
    <property type="term" value="F:histone H3K36 demethylase activity"/>
    <property type="evidence" value="ECO:0007669"/>
    <property type="project" value="TreeGrafter"/>
</dbReference>
<protein>
    <submittedName>
        <fullName evidence="5">Cupin superfamily protein</fullName>
    </submittedName>
</protein>
<accession>A0A543HUT8</accession>
<keyword evidence="3" id="KW-0408">Iron</keyword>
<dbReference type="PROSITE" id="PS51184">
    <property type="entry name" value="JMJC"/>
    <property type="match status" value="1"/>
</dbReference>
<name>A0A543HUT8_9MICO</name>
<gene>
    <name evidence="5" type="ORF">FBY41_2067</name>
</gene>
<feature type="domain" description="JmjC" evidence="4">
    <location>
        <begin position="114"/>
        <end position="264"/>
    </location>
</feature>
<organism evidence="5 6">
    <name type="scientific">Humibacillus xanthopallidus</name>
    <dbReference type="NCBI Taxonomy" id="412689"/>
    <lineage>
        <taxon>Bacteria</taxon>
        <taxon>Bacillati</taxon>
        <taxon>Actinomycetota</taxon>
        <taxon>Actinomycetes</taxon>
        <taxon>Micrococcales</taxon>
        <taxon>Intrasporangiaceae</taxon>
        <taxon>Humibacillus</taxon>
    </lineage>
</organism>
<comment type="cofactor">
    <cofactor evidence="1">
        <name>Fe(2+)</name>
        <dbReference type="ChEBI" id="CHEBI:29033"/>
    </cofactor>
</comment>
<evidence type="ECO:0000256" key="1">
    <source>
        <dbReference type="ARBA" id="ARBA00001954"/>
    </source>
</evidence>
<dbReference type="OrthoDB" id="9764016at2"/>
<dbReference type="InterPro" id="IPR039994">
    <property type="entry name" value="NO66-like"/>
</dbReference>
<dbReference type="RefSeq" id="WP_141844116.1">
    <property type="nucleotide sequence ID" value="NZ_VFPM01000002.1"/>
</dbReference>
<dbReference type="Proteomes" id="UP000316747">
    <property type="component" value="Unassembled WGS sequence"/>
</dbReference>
<evidence type="ECO:0000256" key="2">
    <source>
        <dbReference type="ARBA" id="ARBA00022723"/>
    </source>
</evidence>
<dbReference type="GO" id="GO:0032453">
    <property type="term" value="F:histone H3K4 demethylase activity"/>
    <property type="evidence" value="ECO:0007669"/>
    <property type="project" value="TreeGrafter"/>
</dbReference>
<dbReference type="SMART" id="SM00558">
    <property type="entry name" value="JmjC"/>
    <property type="match status" value="1"/>
</dbReference>
<dbReference type="Gene3D" id="2.60.120.650">
    <property type="entry name" value="Cupin"/>
    <property type="match status" value="1"/>
</dbReference>
<dbReference type="PANTHER" id="PTHR13096:SF9">
    <property type="entry name" value="BIFUNCTIONAL LYSINE-SPECIFIC DEMETHYLASE AND HISTIDYL-HYDROXYLASE"/>
    <property type="match status" value="1"/>
</dbReference>
<dbReference type="InterPro" id="IPR003347">
    <property type="entry name" value="JmjC_dom"/>
</dbReference>
<evidence type="ECO:0000313" key="6">
    <source>
        <dbReference type="Proteomes" id="UP000316747"/>
    </source>
</evidence>
<evidence type="ECO:0000259" key="4">
    <source>
        <dbReference type="PROSITE" id="PS51184"/>
    </source>
</evidence>
<reference evidence="5 6" key="1">
    <citation type="submission" date="2019-06" db="EMBL/GenBank/DDBJ databases">
        <title>Genome sequencing of plant associated microbes to promote plant fitness in Sorghum bicolor and Oryza sativa.</title>
        <authorList>
            <person name="Coleman-Derr D."/>
        </authorList>
    </citation>
    <scope>NUCLEOTIDE SEQUENCE [LARGE SCALE GENOMIC DNA]</scope>
    <source>
        <strain evidence="5 6">KV-663</strain>
    </source>
</reference>
<keyword evidence="2" id="KW-0479">Metal-binding</keyword>
<dbReference type="SUPFAM" id="SSF51197">
    <property type="entry name" value="Clavaminate synthase-like"/>
    <property type="match status" value="1"/>
</dbReference>
<dbReference type="EMBL" id="VFPM01000002">
    <property type="protein sequence ID" value="TQM62044.1"/>
    <property type="molecule type" value="Genomic_DNA"/>
</dbReference>
<proteinExistence type="predicted"/>
<evidence type="ECO:0000256" key="3">
    <source>
        <dbReference type="ARBA" id="ARBA00023004"/>
    </source>
</evidence>
<dbReference type="Pfam" id="PF08007">
    <property type="entry name" value="JmjC_2"/>
    <property type="match status" value="1"/>
</dbReference>
<dbReference type="PANTHER" id="PTHR13096">
    <property type="entry name" value="MINA53 MYC INDUCED NUCLEAR ANTIGEN"/>
    <property type="match status" value="1"/>
</dbReference>
<sequence length="414" mass="44428">MTAGTTSRVPTQLRGRPALQRLVPVDAAEFAADTWARSPLVTRAADLPGGLSELFGESAVDELVSRRGLRAPFLRVARDGQTLGDREFTQGGGVGATVADQVSDDKLLRLFAAGATIVLQGLHRTWGPLIDFTQQLADELGHPVQANAYVTPRQSTGFSDHYDVHDVFVLQVGGEKRWRLRPPVHPAPLRDEPWTDHRAEVAQASAAEPAFEFTLRPGDVLYLPRGWVHSATALGGVSTHLTLGIHVWTRRHLADALVTSALAAVSRDEQVRASLTPSPEGFGHGALATDIELVREALIRALQEVEPDSVTDALETKVRAAQRPSPLGPLAQLAAAEALTGETCLRLRPYVDARLVPLDDGHAVLTSRLPAFEVEARDVGTVVALVDGGVLRADMVGVDLARRLMLAGLAVPED</sequence>
<evidence type="ECO:0000313" key="5">
    <source>
        <dbReference type="EMBL" id="TQM62044.1"/>
    </source>
</evidence>
<comment type="caution">
    <text evidence="5">The sequence shown here is derived from an EMBL/GenBank/DDBJ whole genome shotgun (WGS) entry which is preliminary data.</text>
</comment>
<keyword evidence="6" id="KW-1185">Reference proteome</keyword>
<dbReference type="GO" id="GO:0046872">
    <property type="term" value="F:metal ion binding"/>
    <property type="evidence" value="ECO:0007669"/>
    <property type="project" value="UniProtKB-KW"/>
</dbReference>
<dbReference type="AlphaFoldDB" id="A0A543HUT8"/>